<dbReference type="InterPro" id="IPR007763">
    <property type="entry name" value="NDUFA12"/>
</dbReference>
<dbReference type="GO" id="GO:0005739">
    <property type="term" value="C:mitochondrion"/>
    <property type="evidence" value="ECO:0007669"/>
    <property type="project" value="TreeGrafter"/>
</dbReference>
<comment type="similarity">
    <text evidence="1">Belongs to the complex I NDUFA12 subunit family.</text>
</comment>
<evidence type="ECO:0000313" key="4">
    <source>
        <dbReference type="Proteomes" id="UP001388673"/>
    </source>
</evidence>
<dbReference type="GO" id="GO:0045271">
    <property type="term" value="C:respiratory chain complex I"/>
    <property type="evidence" value="ECO:0007669"/>
    <property type="project" value="InterPro"/>
</dbReference>
<organism evidence="3 4">
    <name type="scientific">Kwoniella newhampshirensis</name>
    <dbReference type="NCBI Taxonomy" id="1651941"/>
    <lineage>
        <taxon>Eukaryota</taxon>
        <taxon>Fungi</taxon>
        <taxon>Dikarya</taxon>
        <taxon>Basidiomycota</taxon>
        <taxon>Agaricomycotina</taxon>
        <taxon>Tremellomycetes</taxon>
        <taxon>Tremellales</taxon>
        <taxon>Cryptococcaceae</taxon>
        <taxon>Kwoniella</taxon>
    </lineage>
</organism>
<protein>
    <recommendedName>
        <fullName evidence="5">NADH dehydrogenase [ubiquinone] 1 alpha subcomplex subunit</fullName>
    </recommendedName>
</protein>
<feature type="region of interest" description="Disordered" evidence="2">
    <location>
        <begin position="115"/>
        <end position="285"/>
    </location>
</feature>
<dbReference type="AlphaFoldDB" id="A0AAW0YWP5"/>
<feature type="compositionally biased region" description="Basic and acidic residues" evidence="2">
    <location>
        <begin position="147"/>
        <end position="157"/>
    </location>
</feature>
<feature type="compositionally biased region" description="Low complexity" evidence="2">
    <location>
        <begin position="241"/>
        <end position="255"/>
    </location>
</feature>
<evidence type="ECO:0000256" key="1">
    <source>
        <dbReference type="ARBA" id="ARBA00007355"/>
    </source>
</evidence>
<sequence>MSSILTAVRRLLPFGRRPDGLVGHDLQGNRYFEIPNPAGGRMKRFVEYRKNRDLSEYTRQELRPPVQWRAWLSHTRPTPPSLTELQTDFNRQSSLRPMIAAIEAREREERIRQGYLLPDGSEPPSLPGGDKGNGIGIGRISGPSTSSERKAQMERFTHPPQPQPILQSQSSSGIQHVNALNSEQIPSSTSSTSSSTSDAYAIPTPTTGGIAHPRETINPAENASREELRRLAEEDTKRRIAQTQGGTTGIGADAAAGERKGESNKVQGVATGEGGGLQPRRRGGK</sequence>
<feature type="compositionally biased region" description="Low complexity" evidence="2">
    <location>
        <begin position="187"/>
        <end position="197"/>
    </location>
</feature>
<keyword evidence="4" id="KW-1185">Reference proteome</keyword>
<evidence type="ECO:0000313" key="3">
    <source>
        <dbReference type="EMBL" id="KAK8854548.1"/>
    </source>
</evidence>
<dbReference type="PANTHER" id="PTHR32470">
    <property type="entry name" value="ADH DEHYDROGENASE [UBIQUINONE] 1 ALPHA SUBCOMPLEX ASSEMBLY FACTOR 2"/>
    <property type="match status" value="1"/>
</dbReference>
<dbReference type="GO" id="GO:0032981">
    <property type="term" value="P:mitochondrial respiratory chain complex I assembly"/>
    <property type="evidence" value="ECO:0007669"/>
    <property type="project" value="TreeGrafter"/>
</dbReference>
<dbReference type="GeneID" id="92180545"/>
<dbReference type="KEGG" id="kne:92180545"/>
<dbReference type="RefSeq" id="XP_066802786.1">
    <property type="nucleotide sequence ID" value="XM_066946394.1"/>
</dbReference>
<feature type="compositionally biased region" description="Gly residues" evidence="2">
    <location>
        <begin position="129"/>
        <end position="139"/>
    </location>
</feature>
<evidence type="ECO:0000256" key="2">
    <source>
        <dbReference type="SAM" id="MobiDB-lite"/>
    </source>
</evidence>
<dbReference type="Proteomes" id="UP001388673">
    <property type="component" value="Unassembled WGS sequence"/>
</dbReference>
<dbReference type="EMBL" id="JBCAWK010000006">
    <property type="protein sequence ID" value="KAK8854548.1"/>
    <property type="molecule type" value="Genomic_DNA"/>
</dbReference>
<dbReference type="PANTHER" id="PTHR32470:SF2">
    <property type="entry name" value="NADH DEHYDROGENASE [UBIQUINONE] 1 ALPHA SUBCOMPLEX ASSEMBLY FACTOR 2"/>
    <property type="match status" value="1"/>
</dbReference>
<proteinExistence type="inferred from homology"/>
<feature type="compositionally biased region" description="Basic and acidic residues" evidence="2">
    <location>
        <begin position="223"/>
        <end position="238"/>
    </location>
</feature>
<dbReference type="InterPro" id="IPR052618">
    <property type="entry name" value="ComplexI_NDUFA12"/>
</dbReference>
<feature type="compositionally biased region" description="Polar residues" evidence="2">
    <location>
        <begin position="173"/>
        <end position="186"/>
    </location>
</feature>
<name>A0AAW0YWP5_9TREE</name>
<reference evidence="3 4" key="1">
    <citation type="journal article" date="2024" name="bioRxiv">
        <title>Comparative genomics of Cryptococcus and Kwoniella reveals pathogenesis evolution and contrasting karyotype dynamics via intercentromeric recombination or chromosome fusion.</title>
        <authorList>
            <person name="Coelho M.A."/>
            <person name="David-Palma M."/>
            <person name="Shea T."/>
            <person name="Bowers K."/>
            <person name="McGinley-Smith S."/>
            <person name="Mohammad A.W."/>
            <person name="Gnirke A."/>
            <person name="Yurkov A.M."/>
            <person name="Nowrousian M."/>
            <person name="Sun S."/>
            <person name="Cuomo C.A."/>
            <person name="Heitman J."/>
        </authorList>
    </citation>
    <scope>NUCLEOTIDE SEQUENCE [LARGE SCALE GENOMIC DNA]</scope>
    <source>
        <strain evidence="3 4">CBS 13917</strain>
    </source>
</reference>
<accession>A0AAW0YWP5</accession>
<gene>
    <name evidence="3" type="ORF">IAR55_003287</name>
</gene>
<evidence type="ECO:0008006" key="5">
    <source>
        <dbReference type="Google" id="ProtNLM"/>
    </source>
</evidence>
<comment type="caution">
    <text evidence="3">The sequence shown here is derived from an EMBL/GenBank/DDBJ whole genome shotgun (WGS) entry which is preliminary data.</text>
</comment>
<dbReference type="Pfam" id="PF05071">
    <property type="entry name" value="NDUFA12"/>
    <property type="match status" value="1"/>
</dbReference>